<reference evidence="5 6" key="1">
    <citation type="submission" date="2020-08" db="EMBL/GenBank/DDBJ databases">
        <title>Genomic Encyclopedia of Type Strains, Phase III (KMG-III): the genomes of soil and plant-associated and newly described type strains.</title>
        <authorList>
            <person name="Whitman W."/>
        </authorList>
    </citation>
    <scope>NUCLEOTIDE SEQUENCE [LARGE SCALE GENOMIC DNA]</scope>
    <source>
        <strain evidence="5 6">CECT 8088</strain>
    </source>
</reference>
<dbReference type="InterPro" id="IPR032466">
    <property type="entry name" value="Metal_Hydrolase"/>
</dbReference>
<sequence>MRGWIRLLLGLAGLLVADGEAAAASCRYRPGAPEAGLLVRATVLAPDKVLEHGEVRVDAGGTITCVGHCRAPGAAVLDCDGAVLSPGFINPHDHIAYAHVPPLPDRGERYAHRHEWRFGTHGHTRLETFGPTHDPRVVGWGELRFLAGGTTAIVGGAMAPGLTRNLDFADGLEGLPIRPVTYTIFPLDDLGGIERVGDCDYGPHPTSRAEVAASSAFLAHVAEGRDAAAENEFRCESSTRFDPVRHPDGGGPSQDWLLPQATLIHAVGLSPADLALVAERHASLVWSPRSNLALYGATIDIATALRLGINVALGADWLPTGSMDMNRELACARSYSRAQLGGQISDRMLWLMATRNAARATRTEAWLGSIAPGHLADLVLFDRPAGQAAVTAAVLSTPRSTLLVLRGGRPLYGDAALLRQMRTGCAAVPVAGADKALCSEPGAEPPAALVAFAQEAGLYPLAFNGVPRDEPSCRVVGGR</sequence>
<dbReference type="InterPro" id="IPR011059">
    <property type="entry name" value="Metal-dep_hydrolase_composite"/>
</dbReference>
<name>A0A839USD8_9PROT</name>
<dbReference type="Proteomes" id="UP000557688">
    <property type="component" value="Unassembled WGS sequence"/>
</dbReference>
<proteinExistence type="inferred from homology"/>
<dbReference type="Pfam" id="PF01979">
    <property type="entry name" value="Amidohydro_1"/>
    <property type="match status" value="1"/>
</dbReference>
<dbReference type="SUPFAM" id="SSF51556">
    <property type="entry name" value="Metallo-dependent hydrolases"/>
    <property type="match status" value="1"/>
</dbReference>
<evidence type="ECO:0000259" key="4">
    <source>
        <dbReference type="Pfam" id="PF01979"/>
    </source>
</evidence>
<protein>
    <submittedName>
        <fullName evidence="5">Cytosine/adenosine deaminase-related metal-dependent hydrolase</fullName>
    </submittedName>
</protein>
<feature type="domain" description="Amidohydrolase-related" evidence="4">
    <location>
        <begin position="262"/>
        <end position="387"/>
    </location>
</feature>
<evidence type="ECO:0000313" key="5">
    <source>
        <dbReference type="EMBL" id="MBB3173168.1"/>
    </source>
</evidence>
<dbReference type="PANTHER" id="PTHR43794:SF11">
    <property type="entry name" value="AMIDOHYDROLASE-RELATED DOMAIN-CONTAINING PROTEIN"/>
    <property type="match status" value="1"/>
</dbReference>
<keyword evidence="2 5" id="KW-0378">Hydrolase</keyword>
<comment type="caution">
    <text evidence="5">The sequence shown here is derived from an EMBL/GenBank/DDBJ whole genome shotgun (WGS) entry which is preliminary data.</text>
</comment>
<evidence type="ECO:0000256" key="1">
    <source>
        <dbReference type="ARBA" id="ARBA00006745"/>
    </source>
</evidence>
<gene>
    <name evidence="5" type="ORF">FHR90_000986</name>
</gene>
<dbReference type="GO" id="GO:0016810">
    <property type="term" value="F:hydrolase activity, acting on carbon-nitrogen (but not peptide) bonds"/>
    <property type="evidence" value="ECO:0007669"/>
    <property type="project" value="InterPro"/>
</dbReference>
<dbReference type="AlphaFoldDB" id="A0A839USD8"/>
<dbReference type="RefSeq" id="WP_183274862.1">
    <property type="nucleotide sequence ID" value="NZ_JACHXV010000003.1"/>
</dbReference>
<feature type="chain" id="PRO_5032879671" evidence="3">
    <location>
        <begin position="24"/>
        <end position="479"/>
    </location>
</feature>
<evidence type="ECO:0000313" key="6">
    <source>
        <dbReference type="Proteomes" id="UP000557688"/>
    </source>
</evidence>
<dbReference type="Gene3D" id="2.30.40.10">
    <property type="entry name" value="Urease, subunit C, domain 1"/>
    <property type="match status" value="2"/>
</dbReference>
<dbReference type="Gene3D" id="3.20.20.140">
    <property type="entry name" value="Metal-dependent hydrolases"/>
    <property type="match status" value="1"/>
</dbReference>
<dbReference type="EMBL" id="JACHXV010000003">
    <property type="protein sequence ID" value="MBB3173168.1"/>
    <property type="molecule type" value="Genomic_DNA"/>
</dbReference>
<keyword evidence="6" id="KW-1185">Reference proteome</keyword>
<dbReference type="InterPro" id="IPR006680">
    <property type="entry name" value="Amidohydro-rel"/>
</dbReference>
<feature type="signal peptide" evidence="3">
    <location>
        <begin position="1"/>
        <end position="23"/>
    </location>
</feature>
<organism evidence="5 6">
    <name type="scientific">Endobacter medicaginis</name>
    <dbReference type="NCBI Taxonomy" id="1181271"/>
    <lineage>
        <taxon>Bacteria</taxon>
        <taxon>Pseudomonadati</taxon>
        <taxon>Pseudomonadota</taxon>
        <taxon>Alphaproteobacteria</taxon>
        <taxon>Acetobacterales</taxon>
        <taxon>Acetobacteraceae</taxon>
        <taxon>Endobacter</taxon>
    </lineage>
</organism>
<evidence type="ECO:0000256" key="2">
    <source>
        <dbReference type="ARBA" id="ARBA00022801"/>
    </source>
</evidence>
<evidence type="ECO:0000256" key="3">
    <source>
        <dbReference type="SAM" id="SignalP"/>
    </source>
</evidence>
<accession>A0A839USD8</accession>
<dbReference type="SUPFAM" id="SSF51338">
    <property type="entry name" value="Composite domain of metallo-dependent hydrolases"/>
    <property type="match status" value="1"/>
</dbReference>
<dbReference type="InterPro" id="IPR050287">
    <property type="entry name" value="MTA/SAH_deaminase"/>
</dbReference>
<dbReference type="PANTHER" id="PTHR43794">
    <property type="entry name" value="AMINOHYDROLASE SSNA-RELATED"/>
    <property type="match status" value="1"/>
</dbReference>
<comment type="similarity">
    <text evidence="1">Belongs to the metallo-dependent hydrolases superfamily. ATZ/TRZ family.</text>
</comment>
<keyword evidence="3" id="KW-0732">Signal</keyword>